<comment type="caution">
    <text evidence="5">Lacks conserved residue(s) required for the propagation of feature annotation.</text>
</comment>
<dbReference type="Pfam" id="PF01061">
    <property type="entry name" value="ABC2_membrane"/>
    <property type="match status" value="1"/>
</dbReference>
<comment type="subcellular location">
    <subcellularLocation>
        <location evidence="5">Cell membrane</location>
        <topology evidence="5">Multi-pass membrane protein</topology>
    </subcellularLocation>
    <subcellularLocation>
        <location evidence="1">Membrane</location>
        <topology evidence="1">Multi-pass membrane protein</topology>
    </subcellularLocation>
</comment>
<feature type="transmembrane region" description="Helical" evidence="5">
    <location>
        <begin position="34"/>
        <end position="62"/>
    </location>
</feature>
<dbReference type="PATRIC" id="fig|1313304.3.peg.1970"/>
<dbReference type="EMBL" id="ASJR01000021">
    <property type="protein sequence ID" value="ERP31043.1"/>
    <property type="molecule type" value="Genomic_DNA"/>
</dbReference>
<gene>
    <name evidence="7" type="ORF">CALK_2070</name>
</gene>
<accession>U7D523</accession>
<proteinExistence type="inferred from homology"/>
<dbReference type="PIRSF" id="PIRSF006648">
    <property type="entry name" value="DrrB"/>
    <property type="match status" value="1"/>
</dbReference>
<dbReference type="InterPro" id="IPR047817">
    <property type="entry name" value="ABC2_TM_bact-type"/>
</dbReference>
<dbReference type="PROSITE" id="PS51012">
    <property type="entry name" value="ABC_TM2"/>
    <property type="match status" value="1"/>
</dbReference>
<keyword evidence="4 5" id="KW-0472">Membrane</keyword>
<dbReference type="InterPro" id="IPR000412">
    <property type="entry name" value="ABC_2_transport"/>
</dbReference>
<keyword evidence="5" id="KW-1003">Cell membrane</keyword>
<dbReference type="STRING" id="1313304.CALK_2070"/>
<dbReference type="PANTHER" id="PTHR43229">
    <property type="entry name" value="NODULATION PROTEIN J"/>
    <property type="match status" value="1"/>
</dbReference>
<dbReference type="Proteomes" id="UP000017148">
    <property type="component" value="Unassembled WGS sequence"/>
</dbReference>
<feature type="transmembrane region" description="Helical" evidence="5">
    <location>
        <begin position="115"/>
        <end position="141"/>
    </location>
</feature>
<evidence type="ECO:0000256" key="1">
    <source>
        <dbReference type="ARBA" id="ARBA00004141"/>
    </source>
</evidence>
<evidence type="ECO:0000313" key="8">
    <source>
        <dbReference type="Proteomes" id="UP000017148"/>
    </source>
</evidence>
<evidence type="ECO:0000256" key="5">
    <source>
        <dbReference type="RuleBase" id="RU361157"/>
    </source>
</evidence>
<dbReference type="InterPro" id="IPR013525">
    <property type="entry name" value="ABC2_TM"/>
</dbReference>
<evidence type="ECO:0000256" key="2">
    <source>
        <dbReference type="ARBA" id="ARBA00022692"/>
    </source>
</evidence>
<dbReference type="AlphaFoldDB" id="U7D523"/>
<reference evidence="7 8" key="1">
    <citation type="journal article" date="2013" name="Environ. Microbiol.">
        <title>Genome analysis of Chitinivibrio alkaliphilus gen. nov., sp. nov., a novel extremely haloalkaliphilic anaerobic chitinolytic bacterium from the candidate phylum Termite Group 3.</title>
        <authorList>
            <person name="Sorokin D.Y."/>
            <person name="Gumerov V.M."/>
            <person name="Rakitin A.L."/>
            <person name="Beletsky A.V."/>
            <person name="Damste J.S."/>
            <person name="Muyzer G."/>
            <person name="Mardanov A.V."/>
            <person name="Ravin N.V."/>
        </authorList>
    </citation>
    <scope>NUCLEOTIDE SEQUENCE [LARGE SCALE GENOMIC DNA]</scope>
    <source>
        <strain evidence="7 8">ACht1</strain>
    </source>
</reference>
<evidence type="ECO:0000313" key="7">
    <source>
        <dbReference type="EMBL" id="ERP31043.1"/>
    </source>
</evidence>
<evidence type="ECO:0000259" key="6">
    <source>
        <dbReference type="PROSITE" id="PS51012"/>
    </source>
</evidence>
<dbReference type="GO" id="GO:0140359">
    <property type="term" value="F:ABC-type transporter activity"/>
    <property type="evidence" value="ECO:0007669"/>
    <property type="project" value="InterPro"/>
</dbReference>
<protein>
    <recommendedName>
        <fullName evidence="5">Transport permease protein</fullName>
    </recommendedName>
</protein>
<organism evidence="7 8">
    <name type="scientific">Chitinivibrio alkaliphilus ACht1</name>
    <dbReference type="NCBI Taxonomy" id="1313304"/>
    <lineage>
        <taxon>Bacteria</taxon>
        <taxon>Pseudomonadati</taxon>
        <taxon>Fibrobacterota</taxon>
        <taxon>Chitinivibrionia</taxon>
        <taxon>Chitinivibrionales</taxon>
        <taxon>Chitinivibrionaceae</taxon>
        <taxon>Chitinivibrio</taxon>
    </lineage>
</organism>
<dbReference type="PANTHER" id="PTHR43229:SF2">
    <property type="entry name" value="NODULATION PROTEIN J"/>
    <property type="match status" value="1"/>
</dbReference>
<keyword evidence="3 5" id="KW-1133">Transmembrane helix</keyword>
<dbReference type="RefSeq" id="WP_022637480.1">
    <property type="nucleotide sequence ID" value="NZ_ASJR01000021.1"/>
</dbReference>
<evidence type="ECO:0000256" key="4">
    <source>
        <dbReference type="ARBA" id="ARBA00023136"/>
    </source>
</evidence>
<feature type="domain" description="ABC transmembrane type-2" evidence="6">
    <location>
        <begin position="1"/>
        <end position="228"/>
    </location>
</feature>
<dbReference type="PRINTS" id="PR00164">
    <property type="entry name" value="ABC2TRNSPORT"/>
</dbReference>
<feature type="transmembrane region" description="Helical" evidence="5">
    <location>
        <begin position="153"/>
        <end position="175"/>
    </location>
</feature>
<dbReference type="GO" id="GO:0043190">
    <property type="term" value="C:ATP-binding cassette (ABC) transporter complex"/>
    <property type="evidence" value="ECO:0007669"/>
    <property type="project" value="InterPro"/>
</dbReference>
<name>U7D523_9BACT</name>
<feature type="transmembrane region" description="Helical" evidence="5">
    <location>
        <begin position="90"/>
        <end position="109"/>
    </location>
</feature>
<keyword evidence="2 5" id="KW-0812">Transmembrane</keyword>
<feature type="transmembrane region" description="Helical" evidence="5">
    <location>
        <begin position="199"/>
        <end position="222"/>
    </location>
</feature>
<sequence>MKNYYLKPPNISWGFIFPVSWEVLFFIRSPHDDIAIIDILPGLMALSVLFGSTSMLAITITFERKCRSFERLLIAPISLNTLMMAKTSGAIIFGGINACIPLLMASFIIDIPAIHWIYTVTAIFFIACTSTFLGLFIAVSVSEVFEAQTFSNFFRFPMIFLCGLFLPIESLPAFLRPLSYMLPLTYGIDLLRGGVVQEWTINAGVSIMVLLVFSLLLFMLSIHNISKKWIQ</sequence>
<dbReference type="eggNOG" id="COG0842">
    <property type="taxonomic scope" value="Bacteria"/>
</dbReference>
<comment type="caution">
    <text evidence="7">The sequence shown here is derived from an EMBL/GenBank/DDBJ whole genome shotgun (WGS) entry which is preliminary data.</text>
</comment>
<dbReference type="InterPro" id="IPR051784">
    <property type="entry name" value="Nod_factor_ABC_transporter"/>
</dbReference>
<keyword evidence="5" id="KW-0813">Transport</keyword>
<keyword evidence="8" id="KW-1185">Reference proteome</keyword>
<evidence type="ECO:0000256" key="3">
    <source>
        <dbReference type="ARBA" id="ARBA00022989"/>
    </source>
</evidence>
<comment type="similarity">
    <text evidence="5">Belongs to the ABC-2 integral membrane protein family.</text>
</comment>